<keyword evidence="2" id="KW-0240">DNA-directed RNA polymerase</keyword>
<proteinExistence type="inferred from homology"/>
<dbReference type="GO" id="GO:0005666">
    <property type="term" value="C:RNA polymerase III complex"/>
    <property type="evidence" value="ECO:0007669"/>
    <property type="project" value="TreeGrafter"/>
</dbReference>
<dbReference type="Gramene" id="PRQ57202">
    <property type="protein sequence ID" value="PRQ57202"/>
    <property type="gene ID" value="RchiOBHm_Chr1g0345701"/>
</dbReference>
<dbReference type="GO" id="GO:0042797">
    <property type="term" value="P:tRNA transcription by RNA polymerase III"/>
    <property type="evidence" value="ECO:0007669"/>
    <property type="project" value="TreeGrafter"/>
</dbReference>
<accession>A0A2P6SEU5</accession>
<dbReference type="PROSITE" id="PS01110">
    <property type="entry name" value="RNA_POL_H_23KD"/>
    <property type="match status" value="1"/>
</dbReference>
<dbReference type="GO" id="GO:0005665">
    <property type="term" value="C:RNA polymerase II, core complex"/>
    <property type="evidence" value="ECO:0007669"/>
    <property type="project" value="TreeGrafter"/>
</dbReference>
<sequence>MSSLIMLFNVIYVFFPDEPKIGVKTIKNYIKRLVQDDKDKAIMLIQENLTPFAKRFISEMRSKYYLEVFQEEELSVQAHVLVPEHKDLKNEENRILKMSMFLVNCIRYRQSE</sequence>
<keyword evidence="3" id="KW-1185">Reference proteome</keyword>
<name>A0A2P6SEU5_ROSCH</name>
<dbReference type="GO" id="GO:0005736">
    <property type="term" value="C:RNA polymerase I complex"/>
    <property type="evidence" value="ECO:0007669"/>
    <property type="project" value="TreeGrafter"/>
</dbReference>
<comment type="caution">
    <text evidence="2">The sequence shown here is derived from an EMBL/GenBank/DDBJ whole genome shotgun (WGS) entry which is preliminary data.</text>
</comment>
<comment type="similarity">
    <text evidence="1">Belongs to the archaeal Rpo5/eukaryotic RPB5 RNA polymerase subunit family.</text>
</comment>
<dbReference type="GO" id="GO:0006366">
    <property type="term" value="P:transcription by RNA polymerase II"/>
    <property type="evidence" value="ECO:0007669"/>
    <property type="project" value="TreeGrafter"/>
</dbReference>
<dbReference type="AlphaFoldDB" id="A0A2P6SEU5"/>
<protein>
    <submittedName>
        <fullName evidence="2">Putative DNA-directed RNA polymerase RPB5 subunit, eukaryote/virus</fullName>
    </submittedName>
</protein>
<organism evidence="2 3">
    <name type="scientific">Rosa chinensis</name>
    <name type="common">China rose</name>
    <dbReference type="NCBI Taxonomy" id="74649"/>
    <lineage>
        <taxon>Eukaryota</taxon>
        <taxon>Viridiplantae</taxon>
        <taxon>Streptophyta</taxon>
        <taxon>Embryophyta</taxon>
        <taxon>Tracheophyta</taxon>
        <taxon>Spermatophyta</taxon>
        <taxon>Magnoliopsida</taxon>
        <taxon>eudicotyledons</taxon>
        <taxon>Gunneridae</taxon>
        <taxon>Pentapetalae</taxon>
        <taxon>rosids</taxon>
        <taxon>fabids</taxon>
        <taxon>Rosales</taxon>
        <taxon>Rosaceae</taxon>
        <taxon>Rosoideae</taxon>
        <taxon>Rosoideae incertae sedis</taxon>
        <taxon>Rosa</taxon>
    </lineage>
</organism>
<dbReference type="STRING" id="74649.A0A2P6SEU5"/>
<keyword evidence="2" id="KW-0804">Transcription</keyword>
<evidence type="ECO:0000313" key="2">
    <source>
        <dbReference type="EMBL" id="PRQ57202.1"/>
    </source>
</evidence>
<dbReference type="PANTHER" id="PTHR10535:SF0">
    <property type="entry name" value="DNA-DIRECTED RNA POLYMERASES I, II, AND III SUBUNIT RPABC1"/>
    <property type="match status" value="1"/>
</dbReference>
<reference evidence="2 3" key="1">
    <citation type="journal article" date="2018" name="Nat. Genet.">
        <title>The Rosa genome provides new insights in the design of modern roses.</title>
        <authorList>
            <person name="Bendahmane M."/>
        </authorList>
    </citation>
    <scope>NUCLEOTIDE SEQUENCE [LARGE SCALE GENOMIC DNA]</scope>
    <source>
        <strain evidence="3">cv. Old Blush</strain>
    </source>
</reference>
<dbReference type="Proteomes" id="UP000238479">
    <property type="component" value="Chromosome 1"/>
</dbReference>
<dbReference type="InterPro" id="IPR036710">
    <property type="entry name" value="RNA_pol_Rpb5_N_sf"/>
</dbReference>
<dbReference type="GO" id="GO:0003677">
    <property type="term" value="F:DNA binding"/>
    <property type="evidence" value="ECO:0007669"/>
    <property type="project" value="InterPro"/>
</dbReference>
<evidence type="ECO:0000313" key="3">
    <source>
        <dbReference type="Proteomes" id="UP000238479"/>
    </source>
</evidence>
<dbReference type="PANTHER" id="PTHR10535">
    <property type="entry name" value="DNA-DIRECTED RNA POLYMERASES I, II, AND III SUBUNIT RPABC1"/>
    <property type="match status" value="1"/>
</dbReference>
<dbReference type="InterPro" id="IPR014381">
    <property type="entry name" value="Arch_Rpo5/euc_Rpb5"/>
</dbReference>
<dbReference type="EMBL" id="PDCK01000039">
    <property type="protein sequence ID" value="PRQ57202.1"/>
    <property type="molecule type" value="Genomic_DNA"/>
</dbReference>
<dbReference type="GO" id="GO:0003899">
    <property type="term" value="F:DNA-directed RNA polymerase activity"/>
    <property type="evidence" value="ECO:0007669"/>
    <property type="project" value="InterPro"/>
</dbReference>
<dbReference type="GO" id="GO:0006362">
    <property type="term" value="P:transcription elongation by RNA polymerase I"/>
    <property type="evidence" value="ECO:0007669"/>
    <property type="project" value="TreeGrafter"/>
</dbReference>
<dbReference type="InterPro" id="IPR020608">
    <property type="entry name" value="RNA_pol_subH/Rpb5_CS"/>
</dbReference>
<evidence type="ECO:0000256" key="1">
    <source>
        <dbReference type="ARBA" id="ARBA00025765"/>
    </source>
</evidence>
<gene>
    <name evidence="2" type="ORF">RchiOBHm_Chr1g0345701</name>
</gene>
<dbReference type="Gene3D" id="3.40.1340.10">
    <property type="entry name" value="RNA polymerase, Rpb5, N-terminal domain"/>
    <property type="match status" value="1"/>
</dbReference>
<dbReference type="SUPFAM" id="SSF53036">
    <property type="entry name" value="Eukaryotic RPB5 N-terminal domain"/>
    <property type="match status" value="1"/>
</dbReference>